<feature type="non-terminal residue" evidence="2">
    <location>
        <position position="1"/>
    </location>
</feature>
<proteinExistence type="predicted"/>
<feature type="region of interest" description="Disordered" evidence="1">
    <location>
        <begin position="46"/>
        <end position="79"/>
    </location>
</feature>
<evidence type="ECO:0000256" key="1">
    <source>
        <dbReference type="SAM" id="MobiDB-lite"/>
    </source>
</evidence>
<reference evidence="2" key="1">
    <citation type="journal article" date="2019" name="Sci. Rep.">
        <title>Draft genome of Tanacetum cinerariifolium, the natural source of mosquito coil.</title>
        <authorList>
            <person name="Yamashiro T."/>
            <person name="Shiraishi A."/>
            <person name="Satake H."/>
            <person name="Nakayama K."/>
        </authorList>
    </citation>
    <scope>NUCLEOTIDE SEQUENCE</scope>
</reference>
<organism evidence="2">
    <name type="scientific">Tanacetum cinerariifolium</name>
    <name type="common">Dalmatian daisy</name>
    <name type="synonym">Chrysanthemum cinerariifolium</name>
    <dbReference type="NCBI Taxonomy" id="118510"/>
    <lineage>
        <taxon>Eukaryota</taxon>
        <taxon>Viridiplantae</taxon>
        <taxon>Streptophyta</taxon>
        <taxon>Embryophyta</taxon>
        <taxon>Tracheophyta</taxon>
        <taxon>Spermatophyta</taxon>
        <taxon>Magnoliopsida</taxon>
        <taxon>eudicotyledons</taxon>
        <taxon>Gunneridae</taxon>
        <taxon>Pentapetalae</taxon>
        <taxon>asterids</taxon>
        <taxon>campanulids</taxon>
        <taxon>Asterales</taxon>
        <taxon>Asteraceae</taxon>
        <taxon>Asteroideae</taxon>
        <taxon>Anthemideae</taxon>
        <taxon>Anthemidinae</taxon>
        <taxon>Tanacetum</taxon>
    </lineage>
</organism>
<evidence type="ECO:0000313" key="2">
    <source>
        <dbReference type="EMBL" id="GFD61120.1"/>
    </source>
</evidence>
<name>A0A699XRX6_TANCI</name>
<accession>A0A699XRX6</accession>
<dbReference type="EMBL" id="BKCJ011887070">
    <property type="protein sequence ID" value="GFD61120.1"/>
    <property type="molecule type" value="Genomic_DNA"/>
</dbReference>
<gene>
    <name evidence="2" type="ORF">Tci_933089</name>
</gene>
<comment type="caution">
    <text evidence="2">The sequence shown here is derived from an EMBL/GenBank/DDBJ whole genome shotgun (WGS) entry which is preliminary data.</text>
</comment>
<sequence>AGGRAHGAGAGAGRLAGLGRLPHLGRGPGAGPVGAGAGGVAGYLPHQRAVSQPPRRQGLQLYRPRRPHPHQLAAHTGLD</sequence>
<dbReference type="AlphaFoldDB" id="A0A699XRX6"/>
<feature type="non-terminal residue" evidence="2">
    <location>
        <position position="79"/>
    </location>
</feature>
<protein>
    <submittedName>
        <fullName evidence="2">Uncharacterized protein</fullName>
    </submittedName>
</protein>